<sequence length="491" mass="53984">MKSSSSTRSSAVRSAAVAAGAGGAGGKPAAAGEARATRTVDGEDSVQAYFHRLARVPLLTREGEVELAQRIEQGELMILSALVSSPFAVRELVSIADELGEGKMRLRDLTRNSVESESPTDEQVATVKVLAQFEAVRNLAIVQQTKPSARASIPPPPSSAAASKAAPAAKKGSAAAKSKKKPLKPESPLKVAREHARKALEEIRLTRGVLDRVAARLRARLVPDNDAEDTVTVDALQRTVTTIREGERKADSAKSALVEANLRLVVSIVKRRKNSPLGLLDLIQEGNIGLMRAAEKFDYRRGYKFSTYAMWWIRQSIARAIADQGRTIRTPVHMVETGQKIARARRQLEQVHGREPTPEELATELDLPVKKVMTALNAARTPVSLEAPVGDDGEARLGDFVEDTHNPAPVDVLARKRFVQETRELLNELTPREERVLRMRFGLDDGNERTLSEIGESFSLTRERIRQIETQALRKLRLPTRARRLKTDLEP</sequence>
<evidence type="ECO:0000256" key="5">
    <source>
        <dbReference type="RuleBase" id="RU362124"/>
    </source>
</evidence>
<dbReference type="PROSITE" id="PS00715">
    <property type="entry name" value="SIGMA70_1"/>
    <property type="match status" value="1"/>
</dbReference>
<dbReference type="PROSITE" id="PS51318">
    <property type="entry name" value="TAT"/>
    <property type="match status" value="1"/>
</dbReference>
<dbReference type="PANTHER" id="PTHR30603:SF47">
    <property type="entry name" value="RNA POLYMERASE SIGMA FACTOR SIGD, CHLOROPLASTIC"/>
    <property type="match status" value="1"/>
</dbReference>
<comment type="function">
    <text evidence="5">Sigma factors are initiation factors that promote the attachment of RNA polymerase to specific initiation sites and are then released.</text>
</comment>
<feature type="compositionally biased region" description="Low complexity" evidence="6">
    <location>
        <begin position="1"/>
        <end position="19"/>
    </location>
</feature>
<dbReference type="InterPro" id="IPR000943">
    <property type="entry name" value="RNA_pol_sigma70"/>
</dbReference>
<feature type="domain" description="RNA polymerase sigma-70" evidence="8">
    <location>
        <begin position="450"/>
        <end position="476"/>
    </location>
</feature>
<evidence type="ECO:0000259" key="7">
    <source>
        <dbReference type="PROSITE" id="PS00715"/>
    </source>
</evidence>
<comment type="similarity">
    <text evidence="5">Belongs to the sigma-70 factor family.</text>
</comment>
<feature type="region of interest" description="Disordered" evidence="6">
    <location>
        <begin position="1"/>
        <end position="38"/>
    </location>
</feature>
<dbReference type="SUPFAM" id="SSF88659">
    <property type="entry name" value="Sigma3 and sigma4 domains of RNA polymerase sigma factors"/>
    <property type="match status" value="2"/>
</dbReference>
<accession>A0ABZ2LGG8</accession>
<protein>
    <recommendedName>
        <fullName evidence="5">RNA polymerase sigma factor</fullName>
    </recommendedName>
</protein>
<dbReference type="InterPro" id="IPR007627">
    <property type="entry name" value="RNA_pol_sigma70_r2"/>
</dbReference>
<dbReference type="Pfam" id="PF04545">
    <property type="entry name" value="Sigma70_r4"/>
    <property type="match status" value="1"/>
</dbReference>
<dbReference type="InterPro" id="IPR013325">
    <property type="entry name" value="RNA_pol_sigma_r2"/>
</dbReference>
<evidence type="ECO:0000259" key="8">
    <source>
        <dbReference type="PROSITE" id="PS00716"/>
    </source>
</evidence>
<evidence type="ECO:0000256" key="3">
    <source>
        <dbReference type="ARBA" id="ARBA00023125"/>
    </source>
</evidence>
<dbReference type="PROSITE" id="PS00716">
    <property type="entry name" value="SIGMA70_2"/>
    <property type="match status" value="1"/>
</dbReference>
<dbReference type="InterPro" id="IPR050239">
    <property type="entry name" value="Sigma-70_RNA_pol_init_factors"/>
</dbReference>
<reference evidence="9" key="1">
    <citation type="submission" date="2021-12" db="EMBL/GenBank/DDBJ databases">
        <title>Discovery of the Pendulisporaceae a myxobacterial family with distinct sporulation behavior and unique specialized metabolism.</title>
        <authorList>
            <person name="Garcia R."/>
            <person name="Popoff A."/>
            <person name="Bader C.D."/>
            <person name="Loehr J."/>
            <person name="Walesch S."/>
            <person name="Walt C."/>
            <person name="Boldt J."/>
            <person name="Bunk B."/>
            <person name="Haeckl F.J.F.P.J."/>
            <person name="Gunesch A.P."/>
            <person name="Birkelbach J."/>
            <person name="Nuebel U."/>
            <person name="Pietschmann T."/>
            <person name="Bach T."/>
            <person name="Mueller R."/>
        </authorList>
    </citation>
    <scope>NUCLEOTIDE SEQUENCE</scope>
    <source>
        <strain evidence="9">MSr11367</strain>
    </source>
</reference>
<dbReference type="Proteomes" id="UP001374803">
    <property type="component" value="Chromosome"/>
</dbReference>
<dbReference type="SUPFAM" id="SSF88946">
    <property type="entry name" value="Sigma2 domain of RNA polymerase sigma factors"/>
    <property type="match status" value="1"/>
</dbReference>
<name>A0ABZ2LGG8_9BACT</name>
<evidence type="ECO:0000256" key="6">
    <source>
        <dbReference type="SAM" id="MobiDB-lite"/>
    </source>
</evidence>
<dbReference type="InterPro" id="IPR036388">
    <property type="entry name" value="WH-like_DNA-bd_sf"/>
</dbReference>
<feature type="compositionally biased region" description="Low complexity" evidence="6">
    <location>
        <begin position="159"/>
        <end position="176"/>
    </location>
</feature>
<proteinExistence type="inferred from homology"/>
<feature type="region of interest" description="Disordered" evidence="6">
    <location>
        <begin position="145"/>
        <end position="192"/>
    </location>
</feature>
<dbReference type="EMBL" id="CP089983">
    <property type="protein sequence ID" value="WXB10024.1"/>
    <property type="molecule type" value="Genomic_DNA"/>
</dbReference>
<dbReference type="CDD" id="cd06171">
    <property type="entry name" value="Sigma70_r4"/>
    <property type="match status" value="1"/>
</dbReference>
<dbReference type="Pfam" id="PF04539">
    <property type="entry name" value="Sigma70_r3"/>
    <property type="match status" value="1"/>
</dbReference>
<gene>
    <name evidence="9" type="ORF">LVJ94_22705</name>
</gene>
<dbReference type="PRINTS" id="PR00046">
    <property type="entry name" value="SIGMA70FCT"/>
</dbReference>
<dbReference type="NCBIfam" id="TIGR02937">
    <property type="entry name" value="sigma70-ECF"/>
    <property type="match status" value="1"/>
</dbReference>
<dbReference type="InterPro" id="IPR007624">
    <property type="entry name" value="RNA_pol_sigma70_r3"/>
</dbReference>
<dbReference type="Gene3D" id="1.10.10.10">
    <property type="entry name" value="Winged helix-like DNA-binding domain superfamily/Winged helix DNA-binding domain"/>
    <property type="match status" value="2"/>
</dbReference>
<dbReference type="InterPro" id="IPR007630">
    <property type="entry name" value="RNA_pol_sigma70_r4"/>
</dbReference>
<keyword evidence="1 5" id="KW-0805">Transcription regulation</keyword>
<dbReference type="PANTHER" id="PTHR30603">
    <property type="entry name" value="RNA POLYMERASE SIGMA FACTOR RPO"/>
    <property type="match status" value="1"/>
</dbReference>
<keyword evidence="2 5" id="KW-0731">Sigma factor</keyword>
<feature type="domain" description="RNA polymerase sigma-70" evidence="7">
    <location>
        <begin position="281"/>
        <end position="294"/>
    </location>
</feature>
<dbReference type="Pfam" id="PF04542">
    <property type="entry name" value="Sigma70_r2"/>
    <property type="match status" value="1"/>
</dbReference>
<dbReference type="RefSeq" id="WP_394839702.1">
    <property type="nucleotide sequence ID" value="NZ_CP089929.1"/>
</dbReference>
<evidence type="ECO:0000256" key="2">
    <source>
        <dbReference type="ARBA" id="ARBA00023082"/>
    </source>
</evidence>
<evidence type="ECO:0000313" key="9">
    <source>
        <dbReference type="EMBL" id="WXB10024.1"/>
    </source>
</evidence>
<evidence type="ECO:0000313" key="10">
    <source>
        <dbReference type="Proteomes" id="UP001374803"/>
    </source>
</evidence>
<keyword evidence="4 5" id="KW-0804">Transcription</keyword>
<keyword evidence="10" id="KW-1185">Reference proteome</keyword>
<evidence type="ECO:0000256" key="4">
    <source>
        <dbReference type="ARBA" id="ARBA00023163"/>
    </source>
</evidence>
<evidence type="ECO:0000256" key="1">
    <source>
        <dbReference type="ARBA" id="ARBA00023015"/>
    </source>
</evidence>
<dbReference type="InterPro" id="IPR009042">
    <property type="entry name" value="RNA_pol_sigma70_r1_2"/>
</dbReference>
<dbReference type="InterPro" id="IPR006311">
    <property type="entry name" value="TAT_signal"/>
</dbReference>
<dbReference type="Pfam" id="PF00140">
    <property type="entry name" value="Sigma70_r1_2"/>
    <property type="match status" value="1"/>
</dbReference>
<dbReference type="InterPro" id="IPR013324">
    <property type="entry name" value="RNA_pol_sigma_r3/r4-like"/>
</dbReference>
<dbReference type="InterPro" id="IPR014284">
    <property type="entry name" value="RNA_pol_sigma-70_dom"/>
</dbReference>
<organism evidence="9 10">
    <name type="scientific">Pendulispora rubella</name>
    <dbReference type="NCBI Taxonomy" id="2741070"/>
    <lineage>
        <taxon>Bacteria</taxon>
        <taxon>Pseudomonadati</taxon>
        <taxon>Myxococcota</taxon>
        <taxon>Myxococcia</taxon>
        <taxon>Myxococcales</taxon>
        <taxon>Sorangiineae</taxon>
        <taxon>Pendulisporaceae</taxon>
        <taxon>Pendulispora</taxon>
    </lineage>
</organism>
<keyword evidence="3 5" id="KW-0238">DNA-binding</keyword>
<dbReference type="Gene3D" id="1.10.601.10">
    <property type="entry name" value="RNA Polymerase Primary Sigma Factor"/>
    <property type="match status" value="2"/>
</dbReference>